<evidence type="ECO:0000259" key="6">
    <source>
        <dbReference type="PROSITE" id="PS50158"/>
    </source>
</evidence>
<dbReference type="SUPFAM" id="SSF57756">
    <property type="entry name" value="Retrovirus zinc finger-like domains"/>
    <property type="match status" value="2"/>
</dbReference>
<evidence type="ECO:0000313" key="7">
    <source>
        <dbReference type="EMBL" id="CRK97599.1"/>
    </source>
</evidence>
<proteinExistence type="predicted"/>
<dbReference type="OrthoDB" id="1914176at2759"/>
<evidence type="ECO:0000256" key="4">
    <source>
        <dbReference type="SAM" id="MobiDB-lite"/>
    </source>
</evidence>
<keyword evidence="3" id="KW-0862">Zinc</keyword>
<evidence type="ECO:0000259" key="5">
    <source>
        <dbReference type="PROSITE" id="PS50103"/>
    </source>
</evidence>
<dbReference type="PROSITE" id="PS50103">
    <property type="entry name" value="ZF_C3H1"/>
    <property type="match status" value="1"/>
</dbReference>
<sequence>MEFIIANTDTSLFKIEYELNEQIGALPLPFSGMDKSTSAVCNFFNSGQCDKEFCPFRHIKAEQKTIVCKHWLRALSSDLSKEMPKRPPVCHYCGELGHKASFCPKLPPEQREAQLKADEMKYRQIALMKQQNPQYNHHLQQKIQGQLREQQENAGNEEHRDQSPLTQQSINTSQPPLSMPPPGFQQNHGPGHFHGHQNHQNHHQPRPPFQPRKLEDITCFKCGGKGHYANRCYSFLNNNFLNNKSG</sequence>
<dbReference type="STRING" id="568069.A0A1J1IBD1"/>
<feature type="compositionally biased region" description="Polar residues" evidence="4">
    <location>
        <begin position="131"/>
        <end position="154"/>
    </location>
</feature>
<feature type="compositionally biased region" description="Polar residues" evidence="4">
    <location>
        <begin position="163"/>
        <end position="176"/>
    </location>
</feature>
<name>A0A1J1IBD1_9DIPT</name>
<dbReference type="Proteomes" id="UP000183832">
    <property type="component" value="Unassembled WGS sequence"/>
</dbReference>
<feature type="region of interest" description="Disordered" evidence="4">
    <location>
        <begin position="131"/>
        <end position="212"/>
    </location>
</feature>
<organism evidence="7 8">
    <name type="scientific">Clunio marinus</name>
    <dbReference type="NCBI Taxonomy" id="568069"/>
    <lineage>
        <taxon>Eukaryota</taxon>
        <taxon>Metazoa</taxon>
        <taxon>Ecdysozoa</taxon>
        <taxon>Arthropoda</taxon>
        <taxon>Hexapoda</taxon>
        <taxon>Insecta</taxon>
        <taxon>Pterygota</taxon>
        <taxon>Neoptera</taxon>
        <taxon>Endopterygota</taxon>
        <taxon>Diptera</taxon>
        <taxon>Nematocera</taxon>
        <taxon>Chironomoidea</taxon>
        <taxon>Chironomidae</taxon>
        <taxon>Clunio</taxon>
    </lineage>
</organism>
<keyword evidence="8" id="KW-1185">Reference proteome</keyword>
<dbReference type="EMBL" id="CVRI01000047">
    <property type="protein sequence ID" value="CRK97599.1"/>
    <property type="molecule type" value="Genomic_DNA"/>
</dbReference>
<dbReference type="InterPro" id="IPR036875">
    <property type="entry name" value="Znf_CCHC_sf"/>
</dbReference>
<dbReference type="PROSITE" id="PS50158">
    <property type="entry name" value="ZF_CCHC"/>
    <property type="match status" value="2"/>
</dbReference>
<evidence type="ECO:0000313" key="8">
    <source>
        <dbReference type="Proteomes" id="UP000183832"/>
    </source>
</evidence>
<dbReference type="InterPro" id="IPR001878">
    <property type="entry name" value="Znf_CCHC"/>
</dbReference>
<keyword evidence="2" id="KW-0677">Repeat</keyword>
<dbReference type="PANTHER" id="PTHR23102:SF24">
    <property type="entry name" value="CLEAVAGE AND POLYADENYLATION SPECIFICITY FACTOR SUBUNIT 4"/>
    <property type="match status" value="1"/>
</dbReference>
<keyword evidence="3" id="KW-0479">Metal-binding</keyword>
<evidence type="ECO:0000256" key="1">
    <source>
        <dbReference type="ARBA" id="ARBA00016264"/>
    </source>
</evidence>
<gene>
    <name evidence="7" type="ORF">CLUMA_CG010985</name>
</gene>
<feature type="domain" description="CCHC-type" evidence="6">
    <location>
        <begin position="219"/>
        <end position="232"/>
    </location>
</feature>
<dbReference type="GO" id="GO:0008270">
    <property type="term" value="F:zinc ion binding"/>
    <property type="evidence" value="ECO:0007669"/>
    <property type="project" value="UniProtKB-KW"/>
</dbReference>
<dbReference type="InterPro" id="IPR045348">
    <property type="entry name" value="CPSF4/Yth1"/>
</dbReference>
<evidence type="ECO:0000256" key="3">
    <source>
        <dbReference type="PROSITE-ProRule" id="PRU00723"/>
    </source>
</evidence>
<keyword evidence="3" id="KW-0863">Zinc-finger</keyword>
<dbReference type="PANTHER" id="PTHR23102">
    <property type="entry name" value="CLEAVAGE AND POLYADENYLATION SPECIFICITY FACTOR SUBUNIT 4-RELATED"/>
    <property type="match status" value="1"/>
</dbReference>
<dbReference type="AlphaFoldDB" id="A0A1J1IBD1"/>
<dbReference type="GO" id="GO:0003723">
    <property type="term" value="F:RNA binding"/>
    <property type="evidence" value="ECO:0007669"/>
    <property type="project" value="InterPro"/>
</dbReference>
<dbReference type="SMART" id="SM00343">
    <property type="entry name" value="ZnF_C2HC"/>
    <property type="match status" value="2"/>
</dbReference>
<dbReference type="Pfam" id="PF00098">
    <property type="entry name" value="zf-CCHC"/>
    <property type="match status" value="2"/>
</dbReference>
<dbReference type="Gene3D" id="4.10.60.10">
    <property type="entry name" value="Zinc finger, CCHC-type"/>
    <property type="match status" value="1"/>
</dbReference>
<evidence type="ECO:0000256" key="2">
    <source>
        <dbReference type="ARBA" id="ARBA00022737"/>
    </source>
</evidence>
<reference evidence="7 8" key="1">
    <citation type="submission" date="2015-04" db="EMBL/GenBank/DDBJ databases">
        <authorList>
            <person name="Syromyatnikov M.Y."/>
            <person name="Popov V.N."/>
        </authorList>
    </citation>
    <scope>NUCLEOTIDE SEQUENCE [LARGE SCALE GENOMIC DNA]</scope>
</reference>
<protein>
    <recommendedName>
        <fullName evidence="1">Cleavage and polyadenylation specificity factor subunit 4</fullName>
    </recommendedName>
</protein>
<dbReference type="InterPro" id="IPR000571">
    <property type="entry name" value="Znf_CCCH"/>
</dbReference>
<feature type="domain" description="CCHC-type" evidence="6">
    <location>
        <begin position="90"/>
        <end position="105"/>
    </location>
</feature>
<feature type="zinc finger region" description="C3H1-type" evidence="3">
    <location>
        <begin position="35"/>
        <end position="61"/>
    </location>
</feature>
<feature type="compositionally biased region" description="Basic residues" evidence="4">
    <location>
        <begin position="191"/>
        <end position="205"/>
    </location>
</feature>
<feature type="domain" description="C3H1-type" evidence="5">
    <location>
        <begin position="35"/>
        <end position="61"/>
    </location>
</feature>
<accession>A0A1J1IBD1</accession>